<evidence type="ECO:0000313" key="3">
    <source>
        <dbReference type="Proteomes" id="UP000530424"/>
    </source>
</evidence>
<sequence length="209" mass="21664">MSIATYVSDLDAALAGPRRARRDLVREAADHLDDAAEAYVDAGVTPAEAEERAVADFGTVAEVAPGFQATIALASARRTALLLLVALGIQPLLWDGGLEIAGHRHNPDSPAYRVLDAGVEVVGFLGIVGGLAALALTLVGQRWVTDSRRTARVAAWYGMVAAVSVKLTGVSLMLVAGAVTPTVIALTVVFLVVPLSLVGTSARRTLALC</sequence>
<keyword evidence="3" id="KW-1185">Reference proteome</keyword>
<keyword evidence="1" id="KW-1133">Transmembrane helix</keyword>
<gene>
    <name evidence="2" type="ORF">HNR19_003673</name>
</gene>
<comment type="caution">
    <text evidence="2">The sequence shown here is derived from an EMBL/GenBank/DDBJ whole genome shotgun (WGS) entry which is preliminary data.</text>
</comment>
<dbReference type="Pfam" id="PF22564">
    <property type="entry name" value="HAAS"/>
    <property type="match status" value="1"/>
</dbReference>
<dbReference type="InterPro" id="IPR047928">
    <property type="entry name" value="Perm_prefix_1"/>
</dbReference>
<dbReference type="EMBL" id="JACCFP010000001">
    <property type="protein sequence ID" value="NYJ02975.1"/>
    <property type="molecule type" value="Genomic_DNA"/>
</dbReference>
<feature type="transmembrane region" description="Helical" evidence="1">
    <location>
        <begin position="182"/>
        <end position="202"/>
    </location>
</feature>
<evidence type="ECO:0000256" key="1">
    <source>
        <dbReference type="SAM" id="Phobius"/>
    </source>
</evidence>
<feature type="transmembrane region" description="Helical" evidence="1">
    <location>
        <begin position="153"/>
        <end position="176"/>
    </location>
</feature>
<feature type="transmembrane region" description="Helical" evidence="1">
    <location>
        <begin position="121"/>
        <end position="141"/>
    </location>
</feature>
<accession>A0A853C5B9</accession>
<dbReference type="NCBIfam" id="NF038403">
    <property type="entry name" value="perm_prefix_1"/>
    <property type="match status" value="1"/>
</dbReference>
<keyword evidence="1" id="KW-0472">Membrane</keyword>
<protein>
    <submittedName>
        <fullName evidence="2">Uncharacterized protein</fullName>
    </submittedName>
</protein>
<reference evidence="2 3" key="1">
    <citation type="submission" date="2020-07" db="EMBL/GenBank/DDBJ databases">
        <title>Sequencing the genomes of 1000 actinobacteria strains.</title>
        <authorList>
            <person name="Klenk H.-P."/>
        </authorList>
    </citation>
    <scope>NUCLEOTIDE SEQUENCE [LARGE SCALE GENOMIC DNA]</scope>
    <source>
        <strain evidence="2 3">DSM 103833</strain>
    </source>
</reference>
<feature type="transmembrane region" description="Helical" evidence="1">
    <location>
        <begin position="80"/>
        <end position="101"/>
    </location>
</feature>
<name>A0A853C5B9_9ACTN</name>
<dbReference type="AlphaFoldDB" id="A0A853C5B9"/>
<organism evidence="2 3">
    <name type="scientific">Nocardioides thalensis</name>
    <dbReference type="NCBI Taxonomy" id="1914755"/>
    <lineage>
        <taxon>Bacteria</taxon>
        <taxon>Bacillati</taxon>
        <taxon>Actinomycetota</taxon>
        <taxon>Actinomycetes</taxon>
        <taxon>Propionibacteriales</taxon>
        <taxon>Nocardioidaceae</taxon>
        <taxon>Nocardioides</taxon>
    </lineage>
</organism>
<keyword evidence="1" id="KW-0812">Transmembrane</keyword>
<dbReference type="RefSeq" id="WP_179669276.1">
    <property type="nucleotide sequence ID" value="NZ_JACCFP010000001.1"/>
</dbReference>
<proteinExistence type="predicted"/>
<dbReference type="Proteomes" id="UP000530424">
    <property type="component" value="Unassembled WGS sequence"/>
</dbReference>
<evidence type="ECO:0000313" key="2">
    <source>
        <dbReference type="EMBL" id="NYJ02975.1"/>
    </source>
</evidence>